<comment type="caution">
    <text evidence="1">The sequence shown here is derived from an EMBL/GenBank/DDBJ whole genome shotgun (WGS) entry which is preliminary data.</text>
</comment>
<protein>
    <submittedName>
        <fullName evidence="1">Uncharacterized protein</fullName>
    </submittedName>
</protein>
<name>A0ACC2KW21_PERAE</name>
<accession>A0ACC2KW21</accession>
<sequence>MEWKTNRLNGDGKSYFVLLSGKAASVWAVKVGKVAGSLGEWMDGIFCRQRHVLVISLPVRLVNIPRIRTHACCFAVGFVDDNDSG</sequence>
<proteinExistence type="predicted"/>
<gene>
    <name evidence="1" type="ORF">MRB53_033601</name>
</gene>
<evidence type="ECO:0000313" key="1">
    <source>
        <dbReference type="EMBL" id="KAJ8625071.1"/>
    </source>
</evidence>
<dbReference type="Proteomes" id="UP001234297">
    <property type="component" value="Chromosome 11"/>
</dbReference>
<organism evidence="1 2">
    <name type="scientific">Persea americana</name>
    <name type="common">Avocado</name>
    <dbReference type="NCBI Taxonomy" id="3435"/>
    <lineage>
        <taxon>Eukaryota</taxon>
        <taxon>Viridiplantae</taxon>
        <taxon>Streptophyta</taxon>
        <taxon>Embryophyta</taxon>
        <taxon>Tracheophyta</taxon>
        <taxon>Spermatophyta</taxon>
        <taxon>Magnoliopsida</taxon>
        <taxon>Magnoliidae</taxon>
        <taxon>Laurales</taxon>
        <taxon>Lauraceae</taxon>
        <taxon>Persea</taxon>
    </lineage>
</organism>
<reference evidence="1 2" key="1">
    <citation type="journal article" date="2022" name="Hortic Res">
        <title>A haplotype resolved chromosomal level avocado genome allows analysis of novel avocado genes.</title>
        <authorList>
            <person name="Nath O."/>
            <person name="Fletcher S.J."/>
            <person name="Hayward A."/>
            <person name="Shaw L.M."/>
            <person name="Masouleh A.K."/>
            <person name="Furtado A."/>
            <person name="Henry R.J."/>
            <person name="Mitter N."/>
        </authorList>
    </citation>
    <scope>NUCLEOTIDE SEQUENCE [LARGE SCALE GENOMIC DNA]</scope>
    <source>
        <strain evidence="2">cv. Hass</strain>
    </source>
</reference>
<keyword evidence="2" id="KW-1185">Reference proteome</keyword>
<dbReference type="EMBL" id="CM056819">
    <property type="protein sequence ID" value="KAJ8625071.1"/>
    <property type="molecule type" value="Genomic_DNA"/>
</dbReference>
<evidence type="ECO:0000313" key="2">
    <source>
        <dbReference type="Proteomes" id="UP001234297"/>
    </source>
</evidence>